<reference evidence="2" key="1">
    <citation type="submission" date="2016-10" db="EMBL/GenBank/DDBJ databases">
        <authorList>
            <person name="Varghese N."/>
            <person name="Submissions S."/>
        </authorList>
    </citation>
    <scope>NUCLEOTIDE SEQUENCE [LARGE SCALE GENOMIC DNA]</scope>
    <source>
        <strain evidence="2">PL19</strain>
    </source>
</reference>
<dbReference type="RefSeq" id="WP_175541157.1">
    <property type="nucleotide sequence ID" value="NZ_FOSG01000032.1"/>
</dbReference>
<accession>A0A1I4LM71</accession>
<dbReference type="Proteomes" id="UP000198928">
    <property type="component" value="Unassembled WGS sequence"/>
</dbReference>
<keyword evidence="2" id="KW-1185">Reference proteome</keyword>
<proteinExistence type="predicted"/>
<dbReference type="AlphaFoldDB" id="A0A1I4LM71"/>
<dbReference type="EMBL" id="FOSG01000032">
    <property type="protein sequence ID" value="SFL92049.1"/>
    <property type="molecule type" value="Genomic_DNA"/>
</dbReference>
<protein>
    <submittedName>
        <fullName evidence="1">Uncharacterized protein</fullName>
    </submittedName>
</protein>
<gene>
    <name evidence="1" type="ORF">SAMN05192584_13216</name>
</gene>
<evidence type="ECO:0000313" key="1">
    <source>
        <dbReference type="EMBL" id="SFL92049.1"/>
    </source>
</evidence>
<sequence length="49" mass="5175">MRIPPTASDLRRAVDHPATRCLLACLLAAMARRAQGASPSPARRNGCSS</sequence>
<name>A0A1I4LM71_9ACTN</name>
<evidence type="ECO:0000313" key="2">
    <source>
        <dbReference type="Proteomes" id="UP000198928"/>
    </source>
</evidence>
<organism evidence="1 2">
    <name type="scientific">Streptomyces pini</name>
    <dbReference type="NCBI Taxonomy" id="1520580"/>
    <lineage>
        <taxon>Bacteria</taxon>
        <taxon>Bacillati</taxon>
        <taxon>Actinomycetota</taxon>
        <taxon>Actinomycetes</taxon>
        <taxon>Kitasatosporales</taxon>
        <taxon>Streptomycetaceae</taxon>
        <taxon>Streptomyces</taxon>
    </lineage>
</organism>